<evidence type="ECO:0000313" key="2">
    <source>
        <dbReference type="EMBL" id="SKD10106.1"/>
    </source>
</evidence>
<evidence type="ECO:0000313" key="3">
    <source>
        <dbReference type="Proteomes" id="UP000190166"/>
    </source>
</evidence>
<name>A0A1T5PBQ6_9BACT</name>
<dbReference type="RefSeq" id="WP_079473267.1">
    <property type="nucleotide sequence ID" value="NZ_FUZZ01000006.1"/>
</dbReference>
<dbReference type="EMBL" id="FUZZ01000006">
    <property type="protein sequence ID" value="SKD10106.1"/>
    <property type="molecule type" value="Genomic_DNA"/>
</dbReference>
<proteinExistence type="predicted"/>
<dbReference type="STRING" id="393003.SAMN05660461_6006"/>
<protein>
    <submittedName>
        <fullName evidence="2">Uncharacterized protein</fullName>
    </submittedName>
</protein>
<accession>A0A1T5PBQ6</accession>
<feature type="coiled-coil region" evidence="1">
    <location>
        <begin position="238"/>
        <end position="265"/>
    </location>
</feature>
<keyword evidence="3" id="KW-1185">Reference proteome</keyword>
<dbReference type="AlphaFoldDB" id="A0A1T5PBQ6"/>
<reference evidence="2 3" key="1">
    <citation type="submission" date="2017-02" db="EMBL/GenBank/DDBJ databases">
        <authorList>
            <person name="Peterson S.W."/>
        </authorList>
    </citation>
    <scope>NUCLEOTIDE SEQUENCE [LARGE SCALE GENOMIC DNA]</scope>
    <source>
        <strain evidence="2 3">DSM 18108</strain>
    </source>
</reference>
<sequence>MVTVIYKGRSYDVAESWDELTSRQFLDIIEILLVSQPQDLSDLKILQVLLQVSARFICKIPADQLTGIMHLVRDFQEDMQLTRQLVPFIKVGKKLYGPAAGFENMTAAEFHFADMHYQEWKDTGADEVLFMFLAVLYRPVKQKYDVEKDPDGDRREKFNANTTAFYCRYISRLSRGAMLAIIFQYESWRRRLEKDYKNVFNHQSDHVSNISAGWFGVFRGVAGDGKYGDMEKVEQIPIHTLLLELEFLLEEAAALKAQQENIFKK</sequence>
<dbReference type="Proteomes" id="UP000190166">
    <property type="component" value="Unassembled WGS sequence"/>
</dbReference>
<gene>
    <name evidence="2" type="ORF">SAMN05660461_6006</name>
</gene>
<organism evidence="2 3">
    <name type="scientific">Chitinophaga ginsengisegetis</name>
    <dbReference type="NCBI Taxonomy" id="393003"/>
    <lineage>
        <taxon>Bacteria</taxon>
        <taxon>Pseudomonadati</taxon>
        <taxon>Bacteroidota</taxon>
        <taxon>Chitinophagia</taxon>
        <taxon>Chitinophagales</taxon>
        <taxon>Chitinophagaceae</taxon>
        <taxon>Chitinophaga</taxon>
    </lineage>
</organism>
<evidence type="ECO:0000256" key="1">
    <source>
        <dbReference type="SAM" id="Coils"/>
    </source>
</evidence>
<keyword evidence="1" id="KW-0175">Coiled coil</keyword>